<reference evidence="1 2" key="1">
    <citation type="journal article" date="2013" name="Int. J. Syst. Evol. Microbiol.">
        <title>Marinoscillum luteum sp. nov., isolated from marine sediment.</title>
        <authorList>
            <person name="Cha I.T."/>
            <person name="Park S.J."/>
            <person name="Kim S.J."/>
            <person name="Kim J.G."/>
            <person name="Jung M.Y."/>
            <person name="Shin K.S."/>
            <person name="Kwon K.K."/>
            <person name="Yang S.H."/>
            <person name="Seo Y.S."/>
            <person name="Rhee S.K."/>
        </authorList>
    </citation>
    <scope>NUCLEOTIDE SEQUENCE [LARGE SCALE GENOMIC DNA]</scope>
    <source>
        <strain evidence="1 2">KCTC 23939</strain>
    </source>
</reference>
<accession>A0ABW7NCI3</accession>
<dbReference type="RefSeq" id="WP_395418792.1">
    <property type="nucleotide sequence ID" value="NZ_JBIPKE010000019.1"/>
</dbReference>
<organism evidence="1 2">
    <name type="scientific">Marinoscillum luteum</name>
    <dbReference type="NCBI Taxonomy" id="861051"/>
    <lineage>
        <taxon>Bacteria</taxon>
        <taxon>Pseudomonadati</taxon>
        <taxon>Bacteroidota</taxon>
        <taxon>Cytophagia</taxon>
        <taxon>Cytophagales</taxon>
        <taxon>Reichenbachiellaceae</taxon>
        <taxon>Marinoscillum</taxon>
    </lineage>
</organism>
<name>A0ABW7NCI3_9BACT</name>
<dbReference type="EMBL" id="JBIPKE010000019">
    <property type="protein sequence ID" value="MFH6985313.1"/>
    <property type="molecule type" value="Genomic_DNA"/>
</dbReference>
<evidence type="ECO:0008006" key="3">
    <source>
        <dbReference type="Google" id="ProtNLM"/>
    </source>
</evidence>
<gene>
    <name evidence="1" type="ORF">ACHKAR_17805</name>
</gene>
<comment type="caution">
    <text evidence="1">The sequence shown here is derived from an EMBL/GenBank/DDBJ whole genome shotgun (WGS) entry which is preliminary data.</text>
</comment>
<evidence type="ECO:0000313" key="1">
    <source>
        <dbReference type="EMBL" id="MFH6985313.1"/>
    </source>
</evidence>
<proteinExistence type="predicted"/>
<evidence type="ECO:0000313" key="2">
    <source>
        <dbReference type="Proteomes" id="UP001610063"/>
    </source>
</evidence>
<protein>
    <recommendedName>
        <fullName evidence="3">Transporter</fullName>
    </recommendedName>
</protein>
<keyword evidence="2" id="KW-1185">Reference proteome</keyword>
<sequence length="287" mass="31499">MIAQTKKILTILILLLAVVTLKAQQVTYQVLEDNPDKVYTKFIAPEYGMESNSTNLSFFLGANTRMGLTEAITMEGVARLDLYQISGSGPSFLLEAGGFLPLTSKIKKKEVPIVLSYNPYAGTVYKDGRSYNVEETKSIKIPDGQYRNELGGRSGLYMRKTGAESLAGNASSFVLLTGAYLGGQWTSQAYVKTKINNDVERIGAGFTRVYADLLVLPVSTLGDAAANQGLKPDGAIGWRLGFQWYVSPHDGDYKFLSNSVFTAELGKRPLTGFLFNMSWGFAFMNNR</sequence>
<dbReference type="Proteomes" id="UP001610063">
    <property type="component" value="Unassembled WGS sequence"/>
</dbReference>